<organism evidence="1 2">
    <name type="scientific">Populus alba</name>
    <name type="common">White poplar</name>
    <dbReference type="NCBI Taxonomy" id="43335"/>
    <lineage>
        <taxon>Eukaryota</taxon>
        <taxon>Viridiplantae</taxon>
        <taxon>Streptophyta</taxon>
        <taxon>Embryophyta</taxon>
        <taxon>Tracheophyta</taxon>
        <taxon>Spermatophyta</taxon>
        <taxon>Magnoliopsida</taxon>
        <taxon>eudicotyledons</taxon>
        <taxon>Gunneridae</taxon>
        <taxon>Pentapetalae</taxon>
        <taxon>rosids</taxon>
        <taxon>fabids</taxon>
        <taxon>Malpighiales</taxon>
        <taxon>Salicaceae</taxon>
        <taxon>Saliceae</taxon>
        <taxon>Populus</taxon>
    </lineage>
</organism>
<evidence type="ECO:0000313" key="1">
    <source>
        <dbReference type="EMBL" id="KAL3565584.1"/>
    </source>
</evidence>
<evidence type="ECO:0000313" key="2">
    <source>
        <dbReference type="Proteomes" id="UP000309997"/>
    </source>
</evidence>
<proteinExistence type="predicted"/>
<name>A0ACC4AHE1_POPAL</name>
<sequence length="673" mass="72462">MESGVKKEDKPPPSSFNLQQLPPSVKPGPLRKIIMVASIAAGVQFGWALQLSLLTPYVQLLGIPHTWAAFIWLCGPISGMLVQPVVGYHSDRCTSRFGRRRPFIAAGAAFVTIAVFLIGYAADIGHLSGDSLTKTAKPRAIAVFVVGFWILDVANNMLQGPCRAFLADLSGTNQKKTRTSNAFFSFFMAVGNVLGYAAGSYTHLYKIFPFSRTKACDVYCANLKSCFFISIALLLTLTILALSYVREKPWSPEGSPGEGGDEEEEEEATGEAKESVPAPFFGEIFAALKNLQRPMWILLLVTCLNWVAWFPFLLFDTDWMGREVYGGDSSGSADQLKMYDRGVRAGALGLMLNSVVLGVTSLGVEALARGVGGVKRLWGIVNFVLAICLAMTVLITKLAQSNRRYTTVNGGTHLLTPPPGIKAGALALFAVMGIPQAITYSIPFALASIFSNTSGAGQGLSLGVLNLSIVIPQMLVSVASGPWDALFGGGNPPAFVVGAVAAAQTFQCAQKLAAAAGLSTTNESNDCTSSNTDIHLLVILLSVFKTANPNIVLATPQHGGHLAFFEGLAATSYWSCPDDLEMSFFGFNHQADVSGETNWPLLGSVLNLIFRKKEVRKSHARSLTGLDYATMWGTFWCLHLKIDTIFYQNSKNSTVLQEEVFELGAFSLRLGDD</sequence>
<dbReference type="Proteomes" id="UP000309997">
    <property type="component" value="Unassembled WGS sequence"/>
</dbReference>
<accession>A0ACC4AHE1</accession>
<comment type="caution">
    <text evidence="1">The sequence shown here is derived from an EMBL/GenBank/DDBJ whole genome shotgun (WGS) entry which is preliminary data.</text>
</comment>
<gene>
    <name evidence="1" type="ORF">D5086_033630</name>
</gene>
<reference evidence="1 2" key="1">
    <citation type="journal article" date="2024" name="Plant Biotechnol. J.">
        <title>Genome and CRISPR/Cas9 system of a widespread forest tree (Populus alba) in the world.</title>
        <authorList>
            <person name="Liu Y.J."/>
            <person name="Jiang P.F."/>
            <person name="Han X.M."/>
            <person name="Li X.Y."/>
            <person name="Wang H.M."/>
            <person name="Wang Y.J."/>
            <person name="Wang X.X."/>
            <person name="Zeng Q.Y."/>
        </authorList>
    </citation>
    <scope>NUCLEOTIDE SEQUENCE [LARGE SCALE GENOMIC DNA]</scope>
    <source>
        <strain evidence="2">cv. PAL-ZL1</strain>
    </source>
</reference>
<protein>
    <submittedName>
        <fullName evidence="1">Uncharacterized protein</fullName>
    </submittedName>
</protein>
<dbReference type="EMBL" id="RCHU02000019">
    <property type="protein sequence ID" value="KAL3565584.1"/>
    <property type="molecule type" value="Genomic_DNA"/>
</dbReference>
<keyword evidence="2" id="KW-1185">Reference proteome</keyword>